<sequence length="125" mass="13070">MEINLDINRVFAGLGGLFGAAGIAAYAAAAHSTDGHMATIAPILFIHAPAFLVLSILARINRAAYFGGLVLVLGLLFFIGDLASRDYAGDRLFAFAAPLGGSLLILGWVVVAATAFRAFDFKKSL</sequence>
<dbReference type="OrthoDB" id="7173378at2"/>
<feature type="transmembrane region" description="Helical" evidence="1">
    <location>
        <begin position="39"/>
        <end position="58"/>
    </location>
</feature>
<organism evidence="2 3">
    <name type="scientific">Phyllobacterium zundukense</name>
    <dbReference type="NCBI Taxonomy" id="1867719"/>
    <lineage>
        <taxon>Bacteria</taxon>
        <taxon>Pseudomonadati</taxon>
        <taxon>Pseudomonadota</taxon>
        <taxon>Alphaproteobacteria</taxon>
        <taxon>Hyphomicrobiales</taxon>
        <taxon>Phyllobacteriaceae</taxon>
        <taxon>Phyllobacterium</taxon>
    </lineage>
</organism>
<feature type="transmembrane region" description="Helical" evidence="1">
    <location>
        <begin position="63"/>
        <end position="80"/>
    </location>
</feature>
<evidence type="ECO:0000313" key="3">
    <source>
        <dbReference type="Proteomes" id="UP000232163"/>
    </source>
</evidence>
<comment type="caution">
    <text evidence="2">The sequence shown here is derived from an EMBL/GenBank/DDBJ whole genome shotgun (WGS) entry which is preliminary data.</text>
</comment>
<reference evidence="2 3" key="1">
    <citation type="journal article" date="2017" name="Int J Environ Stud">
        <title>Does the Miocene-Pliocene relict legume Oxytropis triphylla form nitrogen-fixing nodules with a combination of bacterial strains?</title>
        <authorList>
            <person name="Safronova V."/>
            <person name="Belimov A."/>
            <person name="Sazanova A."/>
            <person name="Kuznetsova I."/>
            <person name="Popova J."/>
            <person name="Andronov E."/>
            <person name="Verkhozina A."/>
            <person name="Tikhonovich I."/>
        </authorList>
    </citation>
    <scope>NUCLEOTIDE SEQUENCE [LARGE SCALE GENOMIC DNA]</scope>
    <source>
        <strain evidence="2 3">Tri-38</strain>
    </source>
</reference>
<gene>
    <name evidence="2" type="ORF">B5P45_22655</name>
</gene>
<dbReference type="KEGG" id="pht:BLM14_12210"/>
<keyword evidence="1" id="KW-1133">Transmembrane helix</keyword>
<keyword evidence="3" id="KW-1185">Reference proteome</keyword>
<dbReference type="InterPro" id="IPR006696">
    <property type="entry name" value="DUF423"/>
</dbReference>
<keyword evidence="1" id="KW-0812">Transmembrane</keyword>
<proteinExistence type="predicted"/>
<dbReference type="EMBL" id="MZMT01000053">
    <property type="protein sequence ID" value="PIO41878.1"/>
    <property type="molecule type" value="Genomic_DNA"/>
</dbReference>
<dbReference type="Pfam" id="PF04241">
    <property type="entry name" value="DUF423"/>
    <property type="match status" value="1"/>
</dbReference>
<protein>
    <submittedName>
        <fullName evidence="2">DUF423 domain-containing protein</fullName>
    </submittedName>
</protein>
<evidence type="ECO:0000256" key="1">
    <source>
        <dbReference type="SAM" id="Phobius"/>
    </source>
</evidence>
<feature type="transmembrane region" description="Helical" evidence="1">
    <location>
        <begin position="92"/>
        <end position="116"/>
    </location>
</feature>
<keyword evidence="1" id="KW-0472">Membrane</keyword>
<name>A0A2N9VQW0_9HYPH</name>
<evidence type="ECO:0000313" key="2">
    <source>
        <dbReference type="EMBL" id="PIO41878.1"/>
    </source>
</evidence>
<accession>A0A2N9VQW0</accession>
<dbReference type="Proteomes" id="UP000232163">
    <property type="component" value="Unassembled WGS sequence"/>
</dbReference>
<dbReference type="AlphaFoldDB" id="A0A2N9VQW0"/>